<evidence type="ECO:0000313" key="2">
    <source>
        <dbReference type="EMBL" id="ORY39424.1"/>
    </source>
</evidence>
<dbReference type="EMBL" id="MCGO01000040">
    <property type="protein sequence ID" value="ORY39424.1"/>
    <property type="molecule type" value="Genomic_DNA"/>
</dbReference>
<gene>
    <name evidence="2" type="ORF">BCR33DRAFT_414033</name>
</gene>
<proteinExistence type="predicted"/>
<reference evidence="2 3" key="1">
    <citation type="submission" date="2016-07" db="EMBL/GenBank/DDBJ databases">
        <title>Pervasive Adenine N6-methylation of Active Genes in Fungi.</title>
        <authorList>
            <consortium name="DOE Joint Genome Institute"/>
            <person name="Mondo S.J."/>
            <person name="Dannebaum R.O."/>
            <person name="Kuo R.C."/>
            <person name="Labutti K."/>
            <person name="Haridas S."/>
            <person name="Kuo A."/>
            <person name="Salamov A."/>
            <person name="Ahrendt S.R."/>
            <person name="Lipzen A."/>
            <person name="Sullivan W."/>
            <person name="Andreopoulos W.B."/>
            <person name="Clum A."/>
            <person name="Lindquist E."/>
            <person name="Daum C."/>
            <person name="Ramamoorthy G.K."/>
            <person name="Gryganskyi A."/>
            <person name="Culley D."/>
            <person name="Magnuson J.K."/>
            <person name="James T.Y."/>
            <person name="O'Malley M.A."/>
            <person name="Stajich J.E."/>
            <person name="Spatafora J.W."/>
            <person name="Visel A."/>
            <person name="Grigoriev I.V."/>
        </authorList>
    </citation>
    <scope>NUCLEOTIDE SEQUENCE [LARGE SCALE GENOMIC DNA]</scope>
    <source>
        <strain evidence="2 3">JEL800</strain>
    </source>
</reference>
<accession>A0A1Y2BXN0</accession>
<dbReference type="AlphaFoldDB" id="A0A1Y2BXN0"/>
<name>A0A1Y2BXN0_9FUNG</name>
<organism evidence="2 3">
    <name type="scientific">Rhizoclosmatium globosum</name>
    <dbReference type="NCBI Taxonomy" id="329046"/>
    <lineage>
        <taxon>Eukaryota</taxon>
        <taxon>Fungi</taxon>
        <taxon>Fungi incertae sedis</taxon>
        <taxon>Chytridiomycota</taxon>
        <taxon>Chytridiomycota incertae sedis</taxon>
        <taxon>Chytridiomycetes</taxon>
        <taxon>Chytridiales</taxon>
        <taxon>Chytriomycetaceae</taxon>
        <taxon>Rhizoclosmatium</taxon>
    </lineage>
</organism>
<sequence length="130" mass="13366">MICFGLPVPLFRSVEVMRRKSISTGSSTIGSGCTQTTGSSSSSLDDTVSVSGFGTDFEAMLGWWMSELLASSLSDDSSSSFSVSSEAMASKSSGSSVRRDSGICLITRIPFVGVGVTSCESDSAATTTSV</sequence>
<protein>
    <submittedName>
        <fullName evidence="2">Uncharacterized protein</fullName>
    </submittedName>
</protein>
<dbReference type="Proteomes" id="UP000193642">
    <property type="component" value="Unassembled WGS sequence"/>
</dbReference>
<keyword evidence="3" id="KW-1185">Reference proteome</keyword>
<evidence type="ECO:0000313" key="3">
    <source>
        <dbReference type="Proteomes" id="UP000193642"/>
    </source>
</evidence>
<evidence type="ECO:0000256" key="1">
    <source>
        <dbReference type="SAM" id="MobiDB-lite"/>
    </source>
</evidence>
<feature type="region of interest" description="Disordered" evidence="1">
    <location>
        <begin position="24"/>
        <end position="45"/>
    </location>
</feature>
<comment type="caution">
    <text evidence="2">The sequence shown here is derived from an EMBL/GenBank/DDBJ whole genome shotgun (WGS) entry which is preliminary data.</text>
</comment>